<dbReference type="AlphaFoldDB" id="A0A0D1YBN5"/>
<dbReference type="EMBL" id="KN847520">
    <property type="protein sequence ID" value="KIV98016.1"/>
    <property type="molecule type" value="Genomic_DNA"/>
</dbReference>
<dbReference type="VEuPathDB" id="FungiDB:PV10_01709"/>
<name>A0A0D1YBN5_EXOME</name>
<sequence length="243" mass="27084">MSRPTERSFTLDHRRASAPAFAFAKKNYDWNHNVQGCCHDRDKHRCGCTCRSCCCGFKPAQNNPNQHNYNEKQGQAIIPGPLVAFTNNPYSPSSVSTSDSCFSAHEDISNSWEAQGPLIARMMADDFGQPQPGYGVEAAIHDVELAFASDDEDPNQWPEFTTRQIESEPSSHHTDDDLEVMAGSSLFSCLEVDEPTEVGYQSVTASQYLVCTGTSFSGNNFLPLTPDCRHERTRQMCAHCMHY</sequence>
<organism evidence="1 2">
    <name type="scientific">Exophiala mesophila</name>
    <name type="common">Black yeast-like fungus</name>
    <dbReference type="NCBI Taxonomy" id="212818"/>
    <lineage>
        <taxon>Eukaryota</taxon>
        <taxon>Fungi</taxon>
        <taxon>Dikarya</taxon>
        <taxon>Ascomycota</taxon>
        <taxon>Pezizomycotina</taxon>
        <taxon>Eurotiomycetes</taxon>
        <taxon>Chaetothyriomycetidae</taxon>
        <taxon>Chaetothyriales</taxon>
        <taxon>Herpotrichiellaceae</taxon>
        <taxon>Exophiala</taxon>
    </lineage>
</organism>
<dbReference type="HOGENOM" id="CLU_097999_0_0_1"/>
<protein>
    <submittedName>
        <fullName evidence="1">Uncharacterized protein</fullName>
    </submittedName>
</protein>
<accession>A0A0D1YBN5</accession>
<evidence type="ECO:0000313" key="2">
    <source>
        <dbReference type="Proteomes" id="UP000054302"/>
    </source>
</evidence>
<dbReference type="Proteomes" id="UP000054302">
    <property type="component" value="Unassembled WGS sequence"/>
</dbReference>
<evidence type="ECO:0000313" key="1">
    <source>
        <dbReference type="EMBL" id="KIV98016.1"/>
    </source>
</evidence>
<proteinExistence type="predicted"/>
<reference evidence="1 2" key="1">
    <citation type="submission" date="2015-01" db="EMBL/GenBank/DDBJ databases">
        <title>The Genome Sequence of Exophiala mesophila CBS40295.</title>
        <authorList>
            <consortium name="The Broad Institute Genomics Platform"/>
            <person name="Cuomo C."/>
            <person name="de Hoog S."/>
            <person name="Gorbushina A."/>
            <person name="Stielow B."/>
            <person name="Teixiera M."/>
            <person name="Abouelleil A."/>
            <person name="Chapman S.B."/>
            <person name="Priest M."/>
            <person name="Young S.K."/>
            <person name="Wortman J."/>
            <person name="Nusbaum C."/>
            <person name="Birren B."/>
        </authorList>
    </citation>
    <scope>NUCLEOTIDE SEQUENCE [LARGE SCALE GENOMIC DNA]</scope>
    <source>
        <strain evidence="1 2">CBS 40295</strain>
    </source>
</reference>
<dbReference type="GeneID" id="27319554"/>
<keyword evidence="2" id="KW-1185">Reference proteome</keyword>
<dbReference type="RefSeq" id="XP_016229590.1">
    <property type="nucleotide sequence ID" value="XM_016365941.1"/>
</dbReference>
<dbReference type="OrthoDB" id="10303902at2759"/>
<gene>
    <name evidence="1" type="ORF">PV10_01709</name>
</gene>